<dbReference type="InterPro" id="IPR023382">
    <property type="entry name" value="MnmA-like_central_sf"/>
</dbReference>
<reference evidence="12" key="2">
    <citation type="journal article" date="2021" name="PeerJ">
        <title>Extensive microbial diversity within the chicken gut microbiome revealed by metagenomics and culture.</title>
        <authorList>
            <person name="Gilroy R."/>
            <person name="Ravi A."/>
            <person name="Getino M."/>
            <person name="Pursley I."/>
            <person name="Horton D.L."/>
            <person name="Alikhan N.F."/>
            <person name="Baker D."/>
            <person name="Gharbi K."/>
            <person name="Hall N."/>
            <person name="Watson M."/>
            <person name="Adriaenssens E.M."/>
            <person name="Foster-Nyarko E."/>
            <person name="Jarju S."/>
            <person name="Secka A."/>
            <person name="Antonio M."/>
            <person name="Oren A."/>
            <person name="Chaudhuri R.R."/>
            <person name="La Ragione R."/>
            <person name="Hildebrand F."/>
            <person name="Pallen M.J."/>
        </authorList>
    </citation>
    <scope>NUCLEOTIDE SEQUENCE</scope>
    <source>
        <strain evidence="12">G3-3990</strain>
    </source>
</reference>
<feature type="domain" description="tRNA-specific 2-thiouridylase MnmA-like central" evidence="11">
    <location>
        <begin position="218"/>
        <end position="270"/>
    </location>
</feature>
<comment type="function">
    <text evidence="9">Catalyzes the 2-thiolation of uridine at the wobble position (U34) of tRNA, leading to the formation of s(2)U34.</text>
</comment>
<evidence type="ECO:0000256" key="5">
    <source>
        <dbReference type="ARBA" id="ARBA00022840"/>
    </source>
</evidence>
<dbReference type="Pfam" id="PF20259">
    <property type="entry name" value="tRNA_Me_trans_M"/>
    <property type="match status" value="1"/>
</dbReference>
<feature type="domain" description="tRNA-specific 2-thiouridylase MnmA-like C-terminal" evidence="10">
    <location>
        <begin position="279"/>
        <end position="353"/>
    </location>
</feature>
<dbReference type="InterPro" id="IPR046884">
    <property type="entry name" value="MnmA-like_central"/>
</dbReference>
<keyword evidence="1 9" id="KW-0820">tRNA-binding</keyword>
<dbReference type="Pfam" id="PF03054">
    <property type="entry name" value="tRNA_Me_trans"/>
    <property type="match status" value="1"/>
</dbReference>
<evidence type="ECO:0000256" key="1">
    <source>
        <dbReference type="ARBA" id="ARBA00022555"/>
    </source>
</evidence>
<keyword evidence="7 9" id="KW-1015">Disulfide bond</keyword>
<evidence type="ECO:0000256" key="7">
    <source>
        <dbReference type="ARBA" id="ARBA00023157"/>
    </source>
</evidence>
<dbReference type="GO" id="GO:0005524">
    <property type="term" value="F:ATP binding"/>
    <property type="evidence" value="ECO:0007669"/>
    <property type="project" value="UniProtKB-KW"/>
</dbReference>
<dbReference type="PANTHER" id="PTHR11933">
    <property type="entry name" value="TRNA 5-METHYLAMINOMETHYL-2-THIOURIDYLATE -METHYLTRANSFERASE"/>
    <property type="match status" value="1"/>
</dbReference>
<feature type="active site" description="Nucleophile" evidence="9">
    <location>
        <position position="99"/>
    </location>
</feature>
<comment type="caution">
    <text evidence="12">The sequence shown here is derived from an EMBL/GenBank/DDBJ whole genome shotgun (WGS) entry which is preliminary data.</text>
</comment>
<dbReference type="GO" id="GO:0002143">
    <property type="term" value="P:tRNA wobble position uridine thiolation"/>
    <property type="evidence" value="ECO:0007669"/>
    <property type="project" value="TreeGrafter"/>
</dbReference>
<dbReference type="AlphaFoldDB" id="A0A9D9N4G9"/>
<gene>
    <name evidence="9 12" type="primary">mnmA</name>
    <name evidence="12" type="ORF">IAA73_05960</name>
</gene>
<dbReference type="InterPro" id="IPR014729">
    <property type="entry name" value="Rossmann-like_a/b/a_fold"/>
</dbReference>
<evidence type="ECO:0000256" key="9">
    <source>
        <dbReference type="HAMAP-Rule" id="MF_00144"/>
    </source>
</evidence>
<keyword evidence="5 9" id="KW-0067">ATP-binding</keyword>
<dbReference type="Gene3D" id="2.30.30.280">
    <property type="entry name" value="Adenine nucleotide alpha hydrolases-like domains"/>
    <property type="match status" value="1"/>
</dbReference>
<dbReference type="FunFam" id="2.30.30.280:FF:000001">
    <property type="entry name" value="tRNA-specific 2-thiouridylase MnmA"/>
    <property type="match status" value="1"/>
</dbReference>
<dbReference type="HAMAP" id="MF_00144">
    <property type="entry name" value="tRNA_thiouridyl_MnmA"/>
    <property type="match status" value="1"/>
</dbReference>
<evidence type="ECO:0000256" key="6">
    <source>
        <dbReference type="ARBA" id="ARBA00022884"/>
    </source>
</evidence>
<reference evidence="12" key="1">
    <citation type="submission" date="2020-10" db="EMBL/GenBank/DDBJ databases">
        <authorList>
            <person name="Gilroy R."/>
        </authorList>
    </citation>
    <scope>NUCLEOTIDE SEQUENCE</scope>
    <source>
        <strain evidence="12">G3-3990</strain>
    </source>
</reference>
<dbReference type="SUPFAM" id="SSF52402">
    <property type="entry name" value="Adenine nucleotide alpha hydrolases-like"/>
    <property type="match status" value="1"/>
</dbReference>
<keyword evidence="2 9" id="KW-0808">Transferase</keyword>
<keyword evidence="3 9" id="KW-0819">tRNA processing</keyword>
<dbReference type="PANTHER" id="PTHR11933:SF5">
    <property type="entry name" value="MITOCHONDRIAL TRNA-SPECIFIC 2-THIOURIDYLASE 1"/>
    <property type="match status" value="1"/>
</dbReference>
<dbReference type="Gene3D" id="2.40.30.10">
    <property type="entry name" value="Translation factors"/>
    <property type="match status" value="1"/>
</dbReference>
<feature type="region of interest" description="Interaction with tRNA" evidence="9">
    <location>
        <begin position="304"/>
        <end position="305"/>
    </location>
</feature>
<evidence type="ECO:0000256" key="8">
    <source>
        <dbReference type="ARBA" id="ARBA00051542"/>
    </source>
</evidence>
<feature type="region of interest" description="Interaction with tRNA" evidence="9">
    <location>
        <begin position="145"/>
        <end position="147"/>
    </location>
</feature>
<keyword evidence="4 9" id="KW-0547">Nucleotide-binding</keyword>
<feature type="binding site" evidence="9">
    <location>
        <begin position="9"/>
        <end position="16"/>
    </location>
    <ligand>
        <name>ATP</name>
        <dbReference type="ChEBI" id="CHEBI:30616"/>
    </ligand>
</feature>
<evidence type="ECO:0000256" key="4">
    <source>
        <dbReference type="ARBA" id="ARBA00022741"/>
    </source>
</evidence>
<evidence type="ECO:0000256" key="3">
    <source>
        <dbReference type="ARBA" id="ARBA00022694"/>
    </source>
</evidence>
<comment type="caution">
    <text evidence="9">Lacks conserved residue(s) required for the propagation of feature annotation.</text>
</comment>
<protein>
    <recommendedName>
        <fullName evidence="9">tRNA-specific 2-thiouridylase MnmA</fullName>
        <ecNumber evidence="9">2.8.1.13</ecNumber>
    </recommendedName>
</protein>
<dbReference type="GO" id="GO:0103016">
    <property type="term" value="F:tRNA-uridine 2-sulfurtransferase activity"/>
    <property type="evidence" value="ECO:0007669"/>
    <property type="project" value="UniProtKB-EC"/>
</dbReference>
<dbReference type="EC" id="2.8.1.13" evidence="9"/>
<feature type="site" description="Interaction with tRNA" evidence="9">
    <location>
        <position position="124"/>
    </location>
</feature>
<feature type="active site" description="Cysteine persulfide intermediate" evidence="9">
    <location>
        <position position="196"/>
    </location>
</feature>
<dbReference type="NCBIfam" id="TIGR00420">
    <property type="entry name" value="trmU"/>
    <property type="match status" value="1"/>
</dbReference>
<evidence type="ECO:0000313" key="12">
    <source>
        <dbReference type="EMBL" id="MBO8459860.1"/>
    </source>
</evidence>
<dbReference type="Gene3D" id="3.40.50.620">
    <property type="entry name" value="HUPs"/>
    <property type="match status" value="1"/>
</dbReference>
<feature type="disulfide bond" description="Alternate" evidence="9">
    <location>
        <begin position="99"/>
        <end position="196"/>
    </location>
</feature>
<feature type="binding site" evidence="9">
    <location>
        <position position="35"/>
    </location>
    <ligand>
        <name>ATP</name>
        <dbReference type="ChEBI" id="CHEBI:30616"/>
    </ligand>
</feature>
<dbReference type="Pfam" id="PF20258">
    <property type="entry name" value="tRNA_Me_trans_C"/>
    <property type="match status" value="1"/>
</dbReference>
<dbReference type="Proteomes" id="UP000823641">
    <property type="component" value="Unassembled WGS sequence"/>
</dbReference>
<dbReference type="InterPro" id="IPR004506">
    <property type="entry name" value="MnmA-like"/>
</dbReference>
<keyword evidence="9" id="KW-0963">Cytoplasm</keyword>
<evidence type="ECO:0000259" key="10">
    <source>
        <dbReference type="Pfam" id="PF20258"/>
    </source>
</evidence>
<proteinExistence type="inferred from homology"/>
<keyword evidence="6 9" id="KW-0694">RNA-binding</keyword>
<evidence type="ECO:0000256" key="2">
    <source>
        <dbReference type="ARBA" id="ARBA00022679"/>
    </source>
</evidence>
<accession>A0A9D9N4G9</accession>
<evidence type="ECO:0000313" key="13">
    <source>
        <dbReference type="Proteomes" id="UP000823641"/>
    </source>
</evidence>
<name>A0A9D9N4G9_9BACT</name>
<comment type="similarity">
    <text evidence="9">Belongs to the MnmA/TRMU family.</text>
</comment>
<dbReference type="GO" id="GO:0005737">
    <property type="term" value="C:cytoplasm"/>
    <property type="evidence" value="ECO:0007669"/>
    <property type="project" value="UniProtKB-SubCell"/>
</dbReference>
<sequence length="355" mass="40505">MGRKRVLVAMSGGTDSSAACMLLQEQGYEIEGITMRMWEKPSERGMEEPPYIREARLLAERLQFPHHVLNIQEDFRRCVVNDFIGEYMQGRTPNPCVQCNIHIKMKYLIEEADRLGCDFVATGHYARVAEEEGVYYVEKGADVKKDQSYFLWGLGQEVLSRMIFPLGGMTKEDARNVARRMGFVHIAEKAESQDICFVDTDYRDFLRREHASIDEEVGPGNYVDIHGKVLGRHKGFPYYTIGQRKGLEIALGEPMYVLHIDAERNEITLGRKEYLQTKEMSLRNCNFPSSETLSPNEIVHVKIRYKSQSVPAYLERVERTAAHLRFVTPIEAITPGQSGVLYRNDRVIGGGIICG</sequence>
<comment type="catalytic activity">
    <reaction evidence="8 9">
        <text>S-sulfanyl-L-cysteinyl-[protein] + uridine(34) in tRNA + AH2 + ATP = 2-thiouridine(34) in tRNA + L-cysteinyl-[protein] + A + AMP + diphosphate + H(+)</text>
        <dbReference type="Rhea" id="RHEA:47032"/>
        <dbReference type="Rhea" id="RHEA-COMP:10131"/>
        <dbReference type="Rhea" id="RHEA-COMP:11726"/>
        <dbReference type="Rhea" id="RHEA-COMP:11727"/>
        <dbReference type="Rhea" id="RHEA-COMP:11728"/>
        <dbReference type="ChEBI" id="CHEBI:13193"/>
        <dbReference type="ChEBI" id="CHEBI:15378"/>
        <dbReference type="ChEBI" id="CHEBI:17499"/>
        <dbReference type="ChEBI" id="CHEBI:29950"/>
        <dbReference type="ChEBI" id="CHEBI:30616"/>
        <dbReference type="ChEBI" id="CHEBI:33019"/>
        <dbReference type="ChEBI" id="CHEBI:61963"/>
        <dbReference type="ChEBI" id="CHEBI:65315"/>
        <dbReference type="ChEBI" id="CHEBI:87170"/>
        <dbReference type="ChEBI" id="CHEBI:456215"/>
        <dbReference type="EC" id="2.8.1.13"/>
    </reaction>
</comment>
<organism evidence="12 13">
    <name type="scientific">Candidatus Gallipaludibacter merdavium</name>
    <dbReference type="NCBI Taxonomy" id="2840839"/>
    <lineage>
        <taxon>Bacteria</taxon>
        <taxon>Pseudomonadati</taxon>
        <taxon>Bacteroidota</taxon>
        <taxon>Bacteroidia</taxon>
        <taxon>Bacteroidales</taxon>
        <taxon>Candidatus Gallipaludibacter</taxon>
    </lineage>
</organism>
<comment type="subcellular location">
    <subcellularLocation>
        <location evidence="9">Cytoplasm</location>
    </subcellularLocation>
</comment>
<dbReference type="InterPro" id="IPR046885">
    <property type="entry name" value="MnmA-like_C"/>
</dbReference>
<feature type="binding site" evidence="9">
    <location>
        <position position="123"/>
    </location>
    <ligand>
        <name>ATP</name>
        <dbReference type="ChEBI" id="CHEBI:30616"/>
    </ligand>
</feature>
<evidence type="ECO:0000259" key="11">
    <source>
        <dbReference type="Pfam" id="PF20259"/>
    </source>
</evidence>
<feature type="site" description="Interaction with tRNA" evidence="9">
    <location>
        <position position="337"/>
    </location>
</feature>
<dbReference type="NCBIfam" id="NF001138">
    <property type="entry name" value="PRK00143.1"/>
    <property type="match status" value="1"/>
</dbReference>
<dbReference type="GO" id="GO:0000049">
    <property type="term" value="F:tRNA binding"/>
    <property type="evidence" value="ECO:0007669"/>
    <property type="project" value="UniProtKB-KW"/>
</dbReference>
<dbReference type="CDD" id="cd01998">
    <property type="entry name" value="MnmA_TRMU-like"/>
    <property type="match status" value="1"/>
</dbReference>
<dbReference type="EMBL" id="JADIMG010000059">
    <property type="protein sequence ID" value="MBO8459860.1"/>
    <property type="molecule type" value="Genomic_DNA"/>
</dbReference>